<dbReference type="Proteomes" id="UP000199584">
    <property type="component" value="Unassembled WGS sequence"/>
</dbReference>
<evidence type="ECO:0000313" key="2">
    <source>
        <dbReference type="Proteomes" id="UP000199584"/>
    </source>
</evidence>
<dbReference type="AlphaFoldDB" id="A0A1I6DRC7"/>
<gene>
    <name evidence="1" type="ORF">SAMN05660706_11598</name>
</gene>
<name>A0A1I6DRC7_9FIRM</name>
<dbReference type="OrthoDB" id="1798288at2"/>
<evidence type="ECO:0000313" key="1">
    <source>
        <dbReference type="EMBL" id="SFR07984.1"/>
    </source>
</evidence>
<dbReference type="EMBL" id="FOYM01000015">
    <property type="protein sequence ID" value="SFR07984.1"/>
    <property type="molecule type" value="Genomic_DNA"/>
</dbReference>
<organism evidence="1 2">
    <name type="scientific">Desulfoscipio geothermicus DSM 3669</name>
    <dbReference type="NCBI Taxonomy" id="1121426"/>
    <lineage>
        <taxon>Bacteria</taxon>
        <taxon>Bacillati</taxon>
        <taxon>Bacillota</taxon>
        <taxon>Clostridia</taxon>
        <taxon>Eubacteriales</taxon>
        <taxon>Desulfallaceae</taxon>
        <taxon>Desulfoscipio</taxon>
    </lineage>
</organism>
<protein>
    <submittedName>
        <fullName evidence="1">Uncharacterized protein</fullName>
    </submittedName>
</protein>
<accession>A0A1I6DRC7</accession>
<keyword evidence="2" id="KW-1185">Reference proteome</keyword>
<reference evidence="2" key="1">
    <citation type="submission" date="2016-10" db="EMBL/GenBank/DDBJ databases">
        <authorList>
            <person name="Varghese N."/>
            <person name="Submissions S."/>
        </authorList>
    </citation>
    <scope>NUCLEOTIDE SEQUENCE [LARGE SCALE GENOMIC DNA]</scope>
    <source>
        <strain evidence="2">DSM 3669</strain>
    </source>
</reference>
<proteinExistence type="predicted"/>
<dbReference type="RefSeq" id="WP_092483772.1">
    <property type="nucleotide sequence ID" value="NZ_FOYM01000015.1"/>
</dbReference>
<sequence>MEWVKLQTLYDSEEKALKIARIVATTESRLANQPRGPQYEVETTIEQVEDKWQVSWRKVFVGYKTGCGGCQSCQDKLPEQTNGNGKVIPFRKPSV</sequence>